<evidence type="ECO:0000313" key="8">
    <source>
        <dbReference type="Proteomes" id="UP000051863"/>
    </source>
</evidence>
<name>A0A0R0CN18_9GAMM</name>
<dbReference type="InterPro" id="IPR012902">
    <property type="entry name" value="N_methyl_site"/>
</dbReference>
<dbReference type="RefSeq" id="WP_057626817.1">
    <property type="nucleotide sequence ID" value="NZ_LDJJ01000009.1"/>
</dbReference>
<dbReference type="Pfam" id="PF16732">
    <property type="entry name" value="ComP_DUS"/>
    <property type="match status" value="1"/>
</dbReference>
<evidence type="ECO:0008006" key="9">
    <source>
        <dbReference type="Google" id="ProtNLM"/>
    </source>
</evidence>
<dbReference type="PANTHER" id="PTHR30093">
    <property type="entry name" value="GENERAL SECRETION PATHWAY PROTEIN G"/>
    <property type="match status" value="1"/>
</dbReference>
<dbReference type="InterPro" id="IPR000983">
    <property type="entry name" value="Bac_GSPG_pilin"/>
</dbReference>
<protein>
    <recommendedName>
        <fullName evidence="9">Pilus assembly protein PilE</fullName>
    </recommendedName>
</protein>
<dbReference type="PROSITE" id="PS00409">
    <property type="entry name" value="PROKAR_NTER_METHYL"/>
    <property type="match status" value="1"/>
</dbReference>
<dbReference type="OrthoDB" id="6905301at2"/>
<dbReference type="SUPFAM" id="SSF54523">
    <property type="entry name" value="Pili subunits"/>
    <property type="match status" value="1"/>
</dbReference>
<dbReference type="Pfam" id="PF07963">
    <property type="entry name" value="N_methyl"/>
    <property type="match status" value="1"/>
</dbReference>
<dbReference type="GO" id="GO:0016020">
    <property type="term" value="C:membrane"/>
    <property type="evidence" value="ECO:0007669"/>
    <property type="project" value="UniProtKB-SubCell"/>
</dbReference>
<dbReference type="InterPro" id="IPR045584">
    <property type="entry name" value="Pilin-like"/>
</dbReference>
<dbReference type="Proteomes" id="UP000051863">
    <property type="component" value="Unassembled WGS sequence"/>
</dbReference>
<sequence>MPQRNSQGFTLIELMIVVVIIAVLAAIAMPLYSDYVLRSKIRTAQSDLMALASTVENFRQRTLGYPGSDAAAKKGWNAATKAGQFSYTYTATSAGYELKAVAGDALGKASGCTLKLDQGNGRTVSGNCAGVSDWP</sequence>
<organism evidence="7 8">
    <name type="scientific">Stenotrophomonas terrae</name>
    <dbReference type="NCBI Taxonomy" id="405446"/>
    <lineage>
        <taxon>Bacteria</taxon>
        <taxon>Pseudomonadati</taxon>
        <taxon>Pseudomonadota</taxon>
        <taxon>Gammaproteobacteria</taxon>
        <taxon>Lysobacterales</taxon>
        <taxon>Lysobacteraceae</taxon>
        <taxon>Stenotrophomonas</taxon>
    </lineage>
</organism>
<comment type="subcellular location">
    <subcellularLocation>
        <location evidence="1">Membrane</location>
        <topology evidence="1">Single-pass membrane protein</topology>
    </subcellularLocation>
</comment>
<feature type="transmembrane region" description="Helical" evidence="6">
    <location>
        <begin position="12"/>
        <end position="32"/>
    </location>
</feature>
<dbReference type="PATRIC" id="fig|405446.3.peg.3825"/>
<keyword evidence="8" id="KW-1185">Reference proteome</keyword>
<comment type="caution">
    <text evidence="7">The sequence shown here is derived from an EMBL/GenBank/DDBJ whole genome shotgun (WGS) entry which is preliminary data.</text>
</comment>
<proteinExistence type="predicted"/>
<evidence type="ECO:0000256" key="2">
    <source>
        <dbReference type="ARBA" id="ARBA00022481"/>
    </source>
</evidence>
<gene>
    <name evidence="7" type="ORF">ABB27_03410</name>
</gene>
<dbReference type="AlphaFoldDB" id="A0A0R0CN18"/>
<accession>A0A0R0CN18</accession>
<reference evidence="7 8" key="1">
    <citation type="submission" date="2015-05" db="EMBL/GenBank/DDBJ databases">
        <title>Genome sequencing and analysis of members of genus Stenotrophomonas.</title>
        <authorList>
            <person name="Patil P.P."/>
            <person name="Midha S."/>
            <person name="Patil P.B."/>
        </authorList>
    </citation>
    <scope>NUCLEOTIDE SEQUENCE [LARGE SCALE GENOMIC DNA]</scope>
    <source>
        <strain evidence="7 8">DSM 18941</strain>
    </source>
</reference>
<evidence type="ECO:0000256" key="5">
    <source>
        <dbReference type="ARBA" id="ARBA00023136"/>
    </source>
</evidence>
<dbReference type="PRINTS" id="PR00813">
    <property type="entry name" value="BCTERIALGSPG"/>
</dbReference>
<dbReference type="InterPro" id="IPR031982">
    <property type="entry name" value="PilE-like"/>
</dbReference>
<dbReference type="GO" id="GO:0015628">
    <property type="term" value="P:protein secretion by the type II secretion system"/>
    <property type="evidence" value="ECO:0007669"/>
    <property type="project" value="InterPro"/>
</dbReference>
<evidence type="ECO:0000313" key="7">
    <source>
        <dbReference type="EMBL" id="KRG71311.1"/>
    </source>
</evidence>
<keyword evidence="3 6" id="KW-0812">Transmembrane</keyword>
<dbReference type="EMBL" id="LDJJ01000009">
    <property type="protein sequence ID" value="KRG71311.1"/>
    <property type="molecule type" value="Genomic_DNA"/>
</dbReference>
<evidence type="ECO:0000256" key="3">
    <source>
        <dbReference type="ARBA" id="ARBA00022692"/>
    </source>
</evidence>
<dbReference type="Gene3D" id="3.30.700.10">
    <property type="entry name" value="Glycoprotein, Type 4 Pilin"/>
    <property type="match status" value="1"/>
</dbReference>
<dbReference type="PANTHER" id="PTHR30093:SF44">
    <property type="entry name" value="TYPE II SECRETION SYSTEM CORE PROTEIN G"/>
    <property type="match status" value="1"/>
</dbReference>
<evidence type="ECO:0000256" key="1">
    <source>
        <dbReference type="ARBA" id="ARBA00004167"/>
    </source>
</evidence>
<dbReference type="GO" id="GO:0015627">
    <property type="term" value="C:type II protein secretion system complex"/>
    <property type="evidence" value="ECO:0007669"/>
    <property type="project" value="InterPro"/>
</dbReference>
<evidence type="ECO:0000256" key="6">
    <source>
        <dbReference type="SAM" id="Phobius"/>
    </source>
</evidence>
<keyword evidence="5 6" id="KW-0472">Membrane</keyword>
<dbReference type="GO" id="GO:0043683">
    <property type="term" value="P:type IV pilus assembly"/>
    <property type="evidence" value="ECO:0007669"/>
    <property type="project" value="InterPro"/>
</dbReference>
<dbReference type="NCBIfam" id="TIGR02532">
    <property type="entry name" value="IV_pilin_GFxxxE"/>
    <property type="match status" value="1"/>
</dbReference>
<evidence type="ECO:0000256" key="4">
    <source>
        <dbReference type="ARBA" id="ARBA00022989"/>
    </source>
</evidence>
<keyword evidence="2" id="KW-0488">Methylation</keyword>
<keyword evidence="4 6" id="KW-1133">Transmembrane helix</keyword>